<evidence type="ECO:0000313" key="4">
    <source>
        <dbReference type="Proteomes" id="UP000001937"/>
    </source>
</evidence>
<protein>
    <submittedName>
        <fullName evidence="3">Uncharacterized protein</fullName>
    </submittedName>
</protein>
<feature type="transmembrane region" description="Helical" evidence="2">
    <location>
        <begin position="149"/>
        <end position="167"/>
    </location>
</feature>
<evidence type="ECO:0000256" key="2">
    <source>
        <dbReference type="SAM" id="Phobius"/>
    </source>
</evidence>
<keyword evidence="2" id="KW-0812">Transmembrane</keyword>
<evidence type="ECO:0000313" key="3">
    <source>
        <dbReference type="EMBL" id="ABD13524.1"/>
    </source>
</evidence>
<dbReference type="EMBL" id="CP000249">
    <property type="protein sequence ID" value="ABD13524.1"/>
    <property type="molecule type" value="Genomic_DNA"/>
</dbReference>
<evidence type="ECO:0000256" key="1">
    <source>
        <dbReference type="SAM" id="MobiDB-lite"/>
    </source>
</evidence>
<dbReference type="AlphaFoldDB" id="Q2J5B8"/>
<proteinExistence type="predicted"/>
<feature type="region of interest" description="Disordered" evidence="1">
    <location>
        <begin position="174"/>
        <end position="201"/>
    </location>
</feature>
<dbReference type="Proteomes" id="UP000001937">
    <property type="component" value="Chromosome"/>
</dbReference>
<gene>
    <name evidence="3" type="ordered locus">Francci3_4176</name>
</gene>
<feature type="transmembrane region" description="Helical" evidence="2">
    <location>
        <begin position="77"/>
        <end position="98"/>
    </location>
</feature>
<organism evidence="3 4">
    <name type="scientific">Frankia casuarinae (strain DSM 45818 / CECT 9043 / HFP020203 / CcI3)</name>
    <dbReference type="NCBI Taxonomy" id="106370"/>
    <lineage>
        <taxon>Bacteria</taxon>
        <taxon>Bacillati</taxon>
        <taxon>Actinomycetota</taxon>
        <taxon>Actinomycetes</taxon>
        <taxon>Frankiales</taxon>
        <taxon>Frankiaceae</taxon>
        <taxon>Frankia</taxon>
    </lineage>
</organism>
<dbReference type="KEGG" id="fra:Francci3_4176"/>
<sequence>MTAAGMASLLAVAAECEVDSGTARLGRAVVFASSSVCLAWAAHVSGGAPRPAAGIMLVAVLLLTRVAFGLADRERGVAALLAGLGATQIALHVTFVLAHPHTHLASGPSLDVPMTAAHGIAVGCVGLMLRHSERAVWCAAGLRPRTVVALLLYPVTVAVVPPVPPTVKINLRKRVPRPHARPLGRGARRRGPPASPFPGLTSRRALMSRRAW</sequence>
<feature type="transmembrane region" description="Helical" evidence="2">
    <location>
        <begin position="52"/>
        <end position="71"/>
    </location>
</feature>
<accession>Q2J5B8</accession>
<keyword evidence="4" id="KW-1185">Reference proteome</keyword>
<reference evidence="3 4" key="1">
    <citation type="journal article" date="2007" name="Genome Res.">
        <title>Genome characteristics of facultatively symbiotic Frankia sp. strains reflect host range and host plant biogeography.</title>
        <authorList>
            <person name="Normand P."/>
            <person name="Lapierre P."/>
            <person name="Tisa L.S."/>
            <person name="Gogarten J.P."/>
            <person name="Alloisio N."/>
            <person name="Bagnarol E."/>
            <person name="Bassi C.A."/>
            <person name="Berry A.M."/>
            <person name="Bickhart D.M."/>
            <person name="Choisne N."/>
            <person name="Couloux A."/>
            <person name="Cournoyer B."/>
            <person name="Cruveiller S."/>
            <person name="Daubin V."/>
            <person name="Demange N."/>
            <person name="Francino M.P."/>
            <person name="Goltsman E."/>
            <person name="Huang Y."/>
            <person name="Kopp O.R."/>
            <person name="Labarre L."/>
            <person name="Lapidus A."/>
            <person name="Lavire C."/>
            <person name="Marechal J."/>
            <person name="Martinez M."/>
            <person name="Mastronunzio J.E."/>
            <person name="Mullin B.C."/>
            <person name="Niemann J."/>
            <person name="Pujic P."/>
            <person name="Rawnsley T."/>
            <person name="Rouy Z."/>
            <person name="Schenowitz C."/>
            <person name="Sellstedt A."/>
            <person name="Tavares F."/>
            <person name="Tomkins J.P."/>
            <person name="Vallenet D."/>
            <person name="Valverde C."/>
            <person name="Wall L.G."/>
            <person name="Wang Y."/>
            <person name="Medigue C."/>
            <person name="Benson D.R."/>
        </authorList>
    </citation>
    <scope>NUCLEOTIDE SEQUENCE [LARGE SCALE GENOMIC DNA]</scope>
    <source>
        <strain evidence="4">DSM 45818 / CECT 9043 / CcI3</strain>
    </source>
</reference>
<dbReference type="STRING" id="106370.Francci3_4176"/>
<name>Q2J5B8_FRACC</name>
<keyword evidence="2" id="KW-0472">Membrane</keyword>
<dbReference type="HOGENOM" id="CLU_102120_0_0_11"/>
<dbReference type="RefSeq" id="WP_011438538.1">
    <property type="nucleotide sequence ID" value="NZ_LRTJ01000103.1"/>
</dbReference>
<keyword evidence="2" id="KW-1133">Transmembrane helix</keyword>
<accession>A0A1X1PQR7</accession>
<feature type="compositionally biased region" description="Basic residues" evidence="1">
    <location>
        <begin position="174"/>
        <end position="191"/>
    </location>
</feature>